<dbReference type="PANTHER" id="PTHR42643">
    <property type="entry name" value="IONOTROPIC RECEPTOR 20A-RELATED"/>
    <property type="match status" value="1"/>
</dbReference>
<dbReference type="VEuPathDB" id="VectorBase:ASIC013747"/>
<evidence type="ECO:0008006" key="12">
    <source>
        <dbReference type="Google" id="ProtNLM"/>
    </source>
</evidence>
<keyword evidence="5" id="KW-0472">Membrane</keyword>
<evidence type="ECO:0000256" key="4">
    <source>
        <dbReference type="ARBA" id="ARBA00022989"/>
    </source>
</evidence>
<dbReference type="PROSITE" id="PS51257">
    <property type="entry name" value="PROKAR_LIPOPROTEIN"/>
    <property type="match status" value="1"/>
</dbReference>
<organism evidence="9">
    <name type="scientific">Anopheles sinensis</name>
    <name type="common">Mosquito</name>
    <dbReference type="NCBI Taxonomy" id="74873"/>
    <lineage>
        <taxon>Eukaryota</taxon>
        <taxon>Metazoa</taxon>
        <taxon>Ecdysozoa</taxon>
        <taxon>Arthropoda</taxon>
        <taxon>Hexapoda</taxon>
        <taxon>Insecta</taxon>
        <taxon>Pterygota</taxon>
        <taxon>Neoptera</taxon>
        <taxon>Endopterygota</taxon>
        <taxon>Diptera</taxon>
        <taxon>Nematocera</taxon>
        <taxon>Culicoidea</taxon>
        <taxon>Culicidae</taxon>
        <taxon>Anophelinae</taxon>
        <taxon>Anopheles</taxon>
    </lineage>
</organism>
<name>A0A084W6C8_ANOSI</name>
<evidence type="ECO:0000256" key="1">
    <source>
        <dbReference type="ARBA" id="ARBA00004651"/>
    </source>
</evidence>
<keyword evidence="2" id="KW-1003">Cell membrane</keyword>
<evidence type="ECO:0000313" key="11">
    <source>
        <dbReference type="Proteomes" id="UP000030765"/>
    </source>
</evidence>
<accession>A0A084W6C8</accession>
<dbReference type="EMBL" id="ATLV01020785">
    <property type="status" value="NOT_ANNOTATED_CDS"/>
    <property type="molecule type" value="Genomic_DNA"/>
</dbReference>
<protein>
    <recommendedName>
        <fullName evidence="12">Ionotropic receptor</fullName>
    </recommendedName>
</protein>
<keyword evidence="6" id="KW-0675">Receptor</keyword>
<evidence type="ECO:0000256" key="7">
    <source>
        <dbReference type="ARBA" id="ARBA00023180"/>
    </source>
</evidence>
<evidence type="ECO:0000256" key="3">
    <source>
        <dbReference type="ARBA" id="ARBA00022692"/>
    </source>
</evidence>
<keyword evidence="7" id="KW-0325">Glycoprotein</keyword>
<dbReference type="EnsemblMetazoa" id="ASIC013747-RA">
    <property type="protein sequence ID" value="ASIC013747-PA"/>
    <property type="gene ID" value="ASIC013747"/>
</dbReference>
<sequence>MWWQSKAIGLILHCFLMYQLFASSSCNLLTLLEAIASQDNATDISGTELCIFTTDNSTLPETSPMLLKRLFESYPTRSLFATVYVNALMSRSSSIVLLDATGFNNEFPSRYVKFNLEDHPCYRKSAKFVILLNQSSFADRMNVFELMKKLGILNFIVVQVELKTFDKLTVWTKNQFTNQENYFVSDHRPVEHFFPDKLHNLNGYQFVSYGEWDYPYIMPYGDEAYGVLINFVESVIRKRCNGTSVYSQNTKQSHLADLRYNEQELRRSFTHTLFFREQSGWYLVCPEQKNRDFLQPLLKPFSMGIWIVLGALYVTCRVLQFLFPTTYRYDLVGITFFGGGGTEYEHPFKFRIVTFTLIVLLFFLSEAYNTKLISLMTFSKFFKEPNTIKDFARSDYRILAVQNAAEFHRDLEHNFLSLSETRREERRLGPRRNEVYCSIMSQGMALTSANARRSTTCFRCISSASMTLGCGLI</sequence>
<keyword evidence="11" id="KW-1185">Reference proteome</keyword>
<evidence type="ECO:0000256" key="2">
    <source>
        <dbReference type="ARBA" id="ARBA00022475"/>
    </source>
</evidence>
<feature type="signal peptide" evidence="8">
    <location>
        <begin position="1"/>
        <end position="22"/>
    </location>
</feature>
<dbReference type="PANTHER" id="PTHR42643:SF41">
    <property type="entry name" value="IONOTROPIC RECEPTOR 20A-RELATED"/>
    <property type="match status" value="1"/>
</dbReference>
<comment type="subcellular location">
    <subcellularLocation>
        <location evidence="1">Cell membrane</location>
        <topology evidence="1">Multi-pass membrane protein</topology>
    </subcellularLocation>
</comment>
<evidence type="ECO:0000313" key="9">
    <source>
        <dbReference type="EMBL" id="KFB45772.1"/>
    </source>
</evidence>
<dbReference type="InterPro" id="IPR052192">
    <property type="entry name" value="Insect_Ionotropic_Sensory_Rcpt"/>
</dbReference>
<dbReference type="VEuPathDB" id="VectorBase:ASIS018618"/>
<dbReference type="AlphaFoldDB" id="A0A084W6C8"/>
<reference evidence="9 11" key="1">
    <citation type="journal article" date="2014" name="BMC Genomics">
        <title>Genome sequence of Anopheles sinensis provides insight into genetics basis of mosquito competence for malaria parasites.</title>
        <authorList>
            <person name="Zhou D."/>
            <person name="Zhang D."/>
            <person name="Ding G."/>
            <person name="Shi L."/>
            <person name="Hou Q."/>
            <person name="Ye Y."/>
            <person name="Xu Y."/>
            <person name="Zhou H."/>
            <person name="Xiong C."/>
            <person name="Li S."/>
            <person name="Yu J."/>
            <person name="Hong S."/>
            <person name="Yu X."/>
            <person name="Zou P."/>
            <person name="Chen C."/>
            <person name="Chang X."/>
            <person name="Wang W."/>
            <person name="Lv Y."/>
            <person name="Sun Y."/>
            <person name="Ma L."/>
            <person name="Shen B."/>
            <person name="Zhu C."/>
        </authorList>
    </citation>
    <scope>NUCLEOTIDE SEQUENCE [LARGE SCALE GENOMIC DNA]</scope>
</reference>
<dbReference type="EMBL" id="KE525307">
    <property type="protein sequence ID" value="KFB45772.1"/>
    <property type="molecule type" value="Genomic_DNA"/>
</dbReference>
<evidence type="ECO:0000256" key="6">
    <source>
        <dbReference type="ARBA" id="ARBA00023170"/>
    </source>
</evidence>
<keyword evidence="3" id="KW-0812">Transmembrane</keyword>
<evidence type="ECO:0000256" key="8">
    <source>
        <dbReference type="SAM" id="SignalP"/>
    </source>
</evidence>
<evidence type="ECO:0000256" key="5">
    <source>
        <dbReference type="ARBA" id="ARBA00023136"/>
    </source>
</evidence>
<dbReference type="GO" id="GO:0005886">
    <property type="term" value="C:plasma membrane"/>
    <property type="evidence" value="ECO:0007669"/>
    <property type="project" value="UniProtKB-SubCell"/>
</dbReference>
<keyword evidence="4" id="KW-1133">Transmembrane helix</keyword>
<dbReference type="Proteomes" id="UP000030765">
    <property type="component" value="Unassembled WGS sequence"/>
</dbReference>
<feature type="chain" id="PRO_5001784410" description="Ionotropic receptor" evidence="8">
    <location>
        <begin position="23"/>
        <end position="473"/>
    </location>
</feature>
<keyword evidence="8" id="KW-0732">Signal</keyword>
<reference evidence="10" key="2">
    <citation type="submission" date="2020-05" db="UniProtKB">
        <authorList>
            <consortium name="EnsemblMetazoa"/>
        </authorList>
    </citation>
    <scope>IDENTIFICATION</scope>
</reference>
<dbReference type="STRING" id="74873.A0A084W6C8"/>
<dbReference type="OrthoDB" id="7733551at2759"/>
<proteinExistence type="predicted"/>
<evidence type="ECO:0000313" key="10">
    <source>
        <dbReference type="EnsemblMetazoa" id="ASIC013747-PA"/>
    </source>
</evidence>
<gene>
    <name evidence="9" type="ORF">ZHAS_00013747</name>
</gene>